<dbReference type="OrthoDB" id="10255247at2759"/>
<feature type="coiled-coil region" evidence="2">
    <location>
        <begin position="197"/>
        <end position="224"/>
    </location>
</feature>
<feature type="region of interest" description="Disordered" evidence="3">
    <location>
        <begin position="516"/>
        <end position="538"/>
    </location>
</feature>
<dbReference type="PANTHER" id="PTHR46518:SF1">
    <property type="entry name" value="OUTER DYNEIN ARM-DOCKING COMPLEX SUBUNIT 3"/>
    <property type="match status" value="1"/>
</dbReference>
<organism evidence="5 6">
    <name type="scientific">Stichopus japonicus</name>
    <name type="common">Sea cucumber</name>
    <dbReference type="NCBI Taxonomy" id="307972"/>
    <lineage>
        <taxon>Eukaryota</taxon>
        <taxon>Metazoa</taxon>
        <taxon>Echinodermata</taxon>
        <taxon>Eleutherozoa</taxon>
        <taxon>Echinozoa</taxon>
        <taxon>Holothuroidea</taxon>
        <taxon>Aspidochirotacea</taxon>
        <taxon>Aspidochirotida</taxon>
        <taxon>Stichopodidae</taxon>
        <taxon>Apostichopus</taxon>
    </lineage>
</organism>
<accession>A0A2G8JIP0</accession>
<dbReference type="GO" id="GO:0036158">
    <property type="term" value="P:outer dynein arm assembly"/>
    <property type="evidence" value="ECO:0007669"/>
    <property type="project" value="InterPro"/>
</dbReference>
<dbReference type="InterPro" id="IPR049258">
    <property type="entry name" value="ODAD1_CC"/>
</dbReference>
<dbReference type="Pfam" id="PF21773">
    <property type="entry name" value="ODAD1_CC"/>
    <property type="match status" value="1"/>
</dbReference>
<name>A0A2G8JIP0_STIJA</name>
<keyword evidence="1 2" id="KW-0175">Coiled coil</keyword>
<dbReference type="EMBL" id="MRZV01001860">
    <property type="protein sequence ID" value="PIK35614.1"/>
    <property type="molecule type" value="Genomic_DNA"/>
</dbReference>
<dbReference type="GO" id="GO:0003341">
    <property type="term" value="P:cilium movement"/>
    <property type="evidence" value="ECO:0007669"/>
    <property type="project" value="InterPro"/>
</dbReference>
<evidence type="ECO:0000313" key="6">
    <source>
        <dbReference type="Proteomes" id="UP000230750"/>
    </source>
</evidence>
<dbReference type="Proteomes" id="UP000230750">
    <property type="component" value="Unassembled WGS sequence"/>
</dbReference>
<comment type="caution">
    <text evidence="5">The sequence shown here is derived from an EMBL/GenBank/DDBJ whole genome shotgun (WGS) entry which is preliminary data.</text>
</comment>
<dbReference type="PANTHER" id="PTHR46518">
    <property type="entry name" value="COILED-COIL DOMAIN-CONTAINING PROTEIN 151"/>
    <property type="match status" value="1"/>
</dbReference>
<dbReference type="GO" id="GO:0036064">
    <property type="term" value="C:ciliary basal body"/>
    <property type="evidence" value="ECO:0007669"/>
    <property type="project" value="TreeGrafter"/>
</dbReference>
<keyword evidence="6" id="KW-1185">Reference proteome</keyword>
<evidence type="ECO:0000313" key="5">
    <source>
        <dbReference type="EMBL" id="PIK35614.1"/>
    </source>
</evidence>
<dbReference type="InterPro" id="IPR033192">
    <property type="entry name" value="ODAD3"/>
</dbReference>
<reference evidence="5 6" key="1">
    <citation type="journal article" date="2017" name="PLoS Biol.">
        <title>The sea cucumber genome provides insights into morphological evolution and visceral regeneration.</title>
        <authorList>
            <person name="Zhang X."/>
            <person name="Sun L."/>
            <person name="Yuan J."/>
            <person name="Sun Y."/>
            <person name="Gao Y."/>
            <person name="Zhang L."/>
            <person name="Li S."/>
            <person name="Dai H."/>
            <person name="Hamel J.F."/>
            <person name="Liu C."/>
            <person name="Yu Y."/>
            <person name="Liu S."/>
            <person name="Lin W."/>
            <person name="Guo K."/>
            <person name="Jin S."/>
            <person name="Xu P."/>
            <person name="Storey K.B."/>
            <person name="Huan P."/>
            <person name="Zhang T."/>
            <person name="Zhou Y."/>
            <person name="Zhang J."/>
            <person name="Lin C."/>
            <person name="Li X."/>
            <person name="Xing L."/>
            <person name="Huo D."/>
            <person name="Sun M."/>
            <person name="Wang L."/>
            <person name="Mercier A."/>
            <person name="Li F."/>
            <person name="Yang H."/>
            <person name="Xiang J."/>
        </authorList>
    </citation>
    <scope>NUCLEOTIDE SEQUENCE [LARGE SCALE GENOMIC DNA]</scope>
    <source>
        <strain evidence="5">Shaxun</strain>
        <tissue evidence="5">Muscle</tissue>
    </source>
</reference>
<proteinExistence type="predicted"/>
<evidence type="ECO:0000256" key="3">
    <source>
        <dbReference type="SAM" id="MobiDB-lite"/>
    </source>
</evidence>
<protein>
    <submittedName>
        <fullName evidence="5">Putative coiled-coil domain-containing protein</fullName>
    </submittedName>
</protein>
<dbReference type="GO" id="GO:0035253">
    <property type="term" value="C:ciliary rootlet"/>
    <property type="evidence" value="ECO:0007669"/>
    <property type="project" value="TreeGrafter"/>
</dbReference>
<evidence type="ECO:0000259" key="4">
    <source>
        <dbReference type="Pfam" id="PF21773"/>
    </source>
</evidence>
<evidence type="ECO:0000256" key="1">
    <source>
        <dbReference type="ARBA" id="ARBA00023054"/>
    </source>
</evidence>
<feature type="compositionally biased region" description="Basic residues" evidence="3">
    <location>
        <begin position="528"/>
        <end position="538"/>
    </location>
</feature>
<evidence type="ECO:0000256" key="2">
    <source>
        <dbReference type="SAM" id="Coils"/>
    </source>
</evidence>
<dbReference type="AlphaFoldDB" id="A0A2G8JIP0"/>
<gene>
    <name evidence="5" type="ORF">BSL78_27558</name>
</gene>
<sequence length="538" mass="63578">MSSKGDPMNAWSIYDHIDEYRGKVALKERDHRAYYESSQFKKKQNDLTIRSLRDKNKEKRVSLAQKTLEGDERVIISALSDEKETQLALRRKTAETAVEELDQKSCELAKQLNLLRYEREQKEQKVKELDVCFNRMKDLADQSTEKHEKFDRQTQRVIENNLDKAKIKYETAKKIQKSYQAIVKCLEEERLTLPKKLRALERSLDEQRAELQELIEINKDAHIKRDTAKAEQTQLEQKMIEAKRFRDRHLTRMKKQAEKQKDLQEKIERRARATIQQDDPFQDGQQPSRMDEEEWIKVTTFDEALRRIKDATGVSSVEEIEVRFLNQDHTYDHLSLQKKTAEKTCKYLKDQKEQLQKQYEAMKYSGESRMSQGEQMLERMKDHFDKDKERLELNTASLDRSHRLLVSMKEGSNHLYETLKEIKLTLPLRNTAPSDDPVDVLNVCENKIVHLMNQANLKDAASVTDVKKCPEFREYMESHISADNLRVNLDQPDQYDSDGFGYDSQDNEEMMTNADIKKQGQQLMDFKRNKRRTKKRKS</sequence>
<dbReference type="GO" id="GO:0097542">
    <property type="term" value="C:ciliary tip"/>
    <property type="evidence" value="ECO:0007669"/>
    <property type="project" value="TreeGrafter"/>
</dbReference>
<feature type="domain" description="ODAD1 central coiled coil region" evidence="4">
    <location>
        <begin position="154"/>
        <end position="419"/>
    </location>
</feature>
<dbReference type="STRING" id="307972.A0A2G8JIP0"/>